<accession>A0ABR6YCL4</accession>
<protein>
    <submittedName>
        <fullName evidence="1">Uncharacterized protein</fullName>
    </submittedName>
</protein>
<dbReference type="RefSeq" id="WP_186942296.1">
    <property type="nucleotide sequence ID" value="NZ_JACOGA010000010.1"/>
</dbReference>
<sequence length="305" mass="35264">MTLKNASKFVLKSGTVTDCIEISLTEFIDAKQAYVINQRCLALEEKYSLILQNYADFESQLHSIALSTLLFGVKEWAEYMNEIQLVNGKLLNLLSSTKAYLDQVPQNLNDIFGDSCSQSELFEKNTNKEFDDFYSYRIMSAVRNHVQHSDFPIQLMQHGNQWKNEERTQCSHHATAYISTRELSENKKIRSKTREELVARDEDKLDVKPLVREYLSSMARLHREVRQSVNEVAMRSEAIVRQLTSRFAEVNGERVFGLAVVAISDEGRELERVPLFSENVDRRNYLIKHNAVLTNMEKHFISGEI</sequence>
<evidence type="ECO:0000313" key="1">
    <source>
        <dbReference type="EMBL" id="MBC3874299.1"/>
    </source>
</evidence>
<comment type="caution">
    <text evidence="1">The sequence shown here is derived from an EMBL/GenBank/DDBJ whole genome shotgun (WGS) entry which is preliminary data.</text>
</comment>
<organism evidence="1 2">
    <name type="scientific">Undibacterium flavidum</name>
    <dbReference type="NCBI Taxonomy" id="2762297"/>
    <lineage>
        <taxon>Bacteria</taxon>
        <taxon>Pseudomonadati</taxon>
        <taxon>Pseudomonadota</taxon>
        <taxon>Betaproteobacteria</taxon>
        <taxon>Burkholderiales</taxon>
        <taxon>Oxalobacteraceae</taxon>
        <taxon>Undibacterium</taxon>
    </lineage>
</organism>
<dbReference type="EMBL" id="JACOGA010000010">
    <property type="protein sequence ID" value="MBC3874299.1"/>
    <property type="molecule type" value="Genomic_DNA"/>
</dbReference>
<dbReference type="Proteomes" id="UP000624279">
    <property type="component" value="Unassembled WGS sequence"/>
</dbReference>
<evidence type="ECO:0000313" key="2">
    <source>
        <dbReference type="Proteomes" id="UP000624279"/>
    </source>
</evidence>
<name>A0ABR6YCL4_9BURK</name>
<reference evidence="1 2" key="1">
    <citation type="submission" date="2020-08" db="EMBL/GenBank/DDBJ databases">
        <title>Novel species isolated from subtropical streams in China.</title>
        <authorList>
            <person name="Lu H."/>
        </authorList>
    </citation>
    <scope>NUCLEOTIDE SEQUENCE [LARGE SCALE GENOMIC DNA]</scope>
    <source>
        <strain evidence="1 2">LX15W</strain>
    </source>
</reference>
<gene>
    <name evidence="1" type="ORF">H8K55_11925</name>
</gene>
<proteinExistence type="predicted"/>
<keyword evidence="2" id="KW-1185">Reference proteome</keyword>